<feature type="compositionally biased region" description="Polar residues" evidence="9">
    <location>
        <begin position="28"/>
        <end position="38"/>
    </location>
</feature>
<feature type="binding site" evidence="7">
    <location>
        <begin position="314"/>
        <end position="315"/>
    </location>
    <ligand>
        <name>GTP</name>
        <dbReference type="ChEBI" id="CHEBI:37565"/>
    </ligand>
</feature>
<dbReference type="PROSITE" id="PS51882">
    <property type="entry name" value="G_ALPHA"/>
    <property type="match status" value="1"/>
</dbReference>
<keyword evidence="4 8" id="KW-0460">Magnesium</keyword>
<evidence type="ECO:0000256" key="9">
    <source>
        <dbReference type="SAM" id="MobiDB-lite"/>
    </source>
</evidence>
<dbReference type="InterPro" id="IPR001019">
    <property type="entry name" value="Gprotein_alpha_su"/>
</dbReference>
<gene>
    <name evidence="10" type="ORF">GCK72_003963</name>
</gene>
<dbReference type="GO" id="GO:0005525">
    <property type="term" value="F:GTP binding"/>
    <property type="evidence" value="ECO:0007669"/>
    <property type="project" value="UniProtKB-KW"/>
</dbReference>
<organism evidence="10 11">
    <name type="scientific">Caenorhabditis remanei</name>
    <name type="common">Caenorhabditis vulgaris</name>
    <dbReference type="NCBI Taxonomy" id="31234"/>
    <lineage>
        <taxon>Eukaryota</taxon>
        <taxon>Metazoa</taxon>
        <taxon>Ecdysozoa</taxon>
        <taxon>Nematoda</taxon>
        <taxon>Chromadorea</taxon>
        <taxon>Rhabditida</taxon>
        <taxon>Rhabditina</taxon>
        <taxon>Rhabditomorpha</taxon>
        <taxon>Rhabditoidea</taxon>
        <taxon>Rhabditidae</taxon>
        <taxon>Peloderinae</taxon>
        <taxon>Caenorhabditis</taxon>
    </lineage>
</organism>
<dbReference type="GO" id="GO:0005737">
    <property type="term" value="C:cytoplasm"/>
    <property type="evidence" value="ECO:0007669"/>
    <property type="project" value="TreeGrafter"/>
</dbReference>
<dbReference type="GO" id="GO:0046872">
    <property type="term" value="F:metal ion binding"/>
    <property type="evidence" value="ECO:0007669"/>
    <property type="project" value="UniProtKB-KW"/>
</dbReference>
<feature type="binding site" evidence="7">
    <location>
        <begin position="204"/>
        <end position="209"/>
    </location>
    <ligand>
        <name>GTP</name>
        <dbReference type="ChEBI" id="CHEBI:37565"/>
    </ligand>
</feature>
<feature type="binding site" evidence="8">
    <location>
        <position position="345"/>
    </location>
    <ligand>
        <name>Mg(2+)</name>
        <dbReference type="ChEBI" id="CHEBI:18420"/>
    </ligand>
</feature>
<evidence type="ECO:0000256" key="7">
    <source>
        <dbReference type="PIRSR" id="PIRSR601019-1"/>
    </source>
</evidence>
<feature type="compositionally biased region" description="Polar residues" evidence="9">
    <location>
        <begin position="89"/>
        <end position="132"/>
    </location>
</feature>
<evidence type="ECO:0000313" key="10">
    <source>
        <dbReference type="EMBL" id="KAF1764017.1"/>
    </source>
</evidence>
<feature type="binding site" evidence="7">
    <location>
        <begin position="339"/>
        <end position="345"/>
    </location>
    <ligand>
        <name>GTP</name>
        <dbReference type="ChEBI" id="CHEBI:37565"/>
    </ligand>
</feature>
<evidence type="ECO:0000256" key="5">
    <source>
        <dbReference type="ARBA" id="ARBA00023134"/>
    </source>
</evidence>
<name>A0A6A5H9X0_CAERE</name>
<evidence type="ECO:0000256" key="1">
    <source>
        <dbReference type="ARBA" id="ARBA00005804"/>
    </source>
</evidence>
<keyword evidence="5 7" id="KW-0342">GTP-binding</keyword>
<protein>
    <submittedName>
        <fullName evidence="10">Uncharacterized protein</fullName>
    </submittedName>
</protein>
<dbReference type="Proteomes" id="UP000483820">
    <property type="component" value="Chromosome II"/>
</dbReference>
<feature type="compositionally biased region" description="Low complexity" evidence="9">
    <location>
        <begin position="16"/>
        <end position="27"/>
    </location>
</feature>
<dbReference type="PANTHER" id="PTHR10218:SF353">
    <property type="entry name" value="GUANINE NUCLEOTIDE-BINDING PROTEIN ALPHA-11 SUBUNIT"/>
    <property type="match status" value="1"/>
</dbReference>
<dbReference type="GO" id="GO:0007188">
    <property type="term" value="P:adenylate cyclase-modulating G protein-coupled receptor signaling pathway"/>
    <property type="evidence" value="ECO:0007669"/>
    <property type="project" value="TreeGrafter"/>
</dbReference>
<feature type="binding site" evidence="7">
    <location>
        <begin position="443"/>
        <end position="446"/>
    </location>
    <ligand>
        <name>GTP</name>
        <dbReference type="ChEBI" id="CHEBI:37565"/>
    </ligand>
</feature>
<dbReference type="FunFam" id="3.40.50.300:FF:000181">
    <property type="entry name" value="Guanine nucleotide-binding protein subunit alpha"/>
    <property type="match status" value="1"/>
</dbReference>
<dbReference type="GO" id="GO:0031683">
    <property type="term" value="F:G-protein beta/gamma-subunit complex binding"/>
    <property type="evidence" value="ECO:0007669"/>
    <property type="project" value="InterPro"/>
</dbReference>
<keyword evidence="2 8" id="KW-0479">Metal-binding</keyword>
<evidence type="ECO:0000313" key="11">
    <source>
        <dbReference type="Proteomes" id="UP000483820"/>
    </source>
</evidence>
<accession>A0A6A5H9X0</accession>
<dbReference type="Pfam" id="PF00503">
    <property type="entry name" value="G-alpha"/>
    <property type="match status" value="1"/>
</dbReference>
<dbReference type="PRINTS" id="PR00318">
    <property type="entry name" value="GPROTEINA"/>
</dbReference>
<feature type="compositionally biased region" description="Acidic residues" evidence="9">
    <location>
        <begin position="1"/>
        <end position="11"/>
    </location>
</feature>
<evidence type="ECO:0000256" key="2">
    <source>
        <dbReference type="ARBA" id="ARBA00022723"/>
    </source>
</evidence>
<keyword evidence="6" id="KW-0807">Transducer</keyword>
<feature type="region of interest" description="Disordered" evidence="9">
    <location>
        <begin position="1"/>
        <end position="73"/>
    </location>
</feature>
<dbReference type="InterPro" id="IPR011025">
    <property type="entry name" value="GproteinA_insert"/>
</dbReference>
<dbReference type="RefSeq" id="XP_003101578.2">
    <property type="nucleotide sequence ID" value="XM_003101530.2"/>
</dbReference>
<dbReference type="EMBL" id="WUAV01000002">
    <property type="protein sequence ID" value="KAF1764017.1"/>
    <property type="molecule type" value="Genomic_DNA"/>
</dbReference>
<dbReference type="Gene3D" id="3.40.50.300">
    <property type="entry name" value="P-loop containing nucleotide triphosphate hydrolases"/>
    <property type="match status" value="1"/>
</dbReference>
<dbReference type="SUPFAM" id="SSF47895">
    <property type="entry name" value="Transducin (alpha subunit), insertion domain"/>
    <property type="match status" value="1"/>
</dbReference>
<proteinExistence type="inferred from homology"/>
<feature type="binding site" evidence="7">
    <location>
        <begin position="364"/>
        <end position="368"/>
    </location>
    <ligand>
        <name>GTP</name>
        <dbReference type="ChEBI" id="CHEBI:37565"/>
    </ligand>
</feature>
<dbReference type="GO" id="GO:0005834">
    <property type="term" value="C:heterotrimeric G-protein complex"/>
    <property type="evidence" value="ECO:0007669"/>
    <property type="project" value="TreeGrafter"/>
</dbReference>
<evidence type="ECO:0000256" key="4">
    <source>
        <dbReference type="ARBA" id="ARBA00022842"/>
    </source>
</evidence>
<reference evidence="10 11" key="1">
    <citation type="submission" date="2019-12" db="EMBL/GenBank/DDBJ databases">
        <title>Chromosome-level assembly of the Caenorhabditis remanei genome.</title>
        <authorList>
            <person name="Teterina A.A."/>
            <person name="Willis J.H."/>
            <person name="Phillips P.C."/>
        </authorList>
    </citation>
    <scope>NUCLEOTIDE SEQUENCE [LARGE SCALE GENOMIC DNA]</scope>
    <source>
        <strain evidence="10 11">PX506</strain>
        <tissue evidence="10">Whole organism</tissue>
    </source>
</reference>
<evidence type="ECO:0000256" key="3">
    <source>
        <dbReference type="ARBA" id="ARBA00022741"/>
    </source>
</evidence>
<comment type="caution">
    <text evidence="10">The sequence shown here is derived from an EMBL/GenBank/DDBJ whole genome shotgun (WGS) entry which is preliminary data.</text>
</comment>
<evidence type="ECO:0000256" key="6">
    <source>
        <dbReference type="ARBA" id="ARBA00023224"/>
    </source>
</evidence>
<dbReference type="PANTHER" id="PTHR10218">
    <property type="entry name" value="GTP-BINDING PROTEIN ALPHA SUBUNIT"/>
    <property type="match status" value="1"/>
</dbReference>
<dbReference type="SMART" id="SM00275">
    <property type="entry name" value="G_alpha"/>
    <property type="match status" value="1"/>
</dbReference>
<dbReference type="GO" id="GO:0001664">
    <property type="term" value="F:G protein-coupled receptor binding"/>
    <property type="evidence" value="ECO:0007669"/>
    <property type="project" value="TreeGrafter"/>
</dbReference>
<feature type="region of interest" description="Disordered" evidence="9">
    <location>
        <begin position="88"/>
        <end position="132"/>
    </location>
</feature>
<dbReference type="CDD" id="cd00066">
    <property type="entry name" value="G-alpha"/>
    <property type="match status" value="1"/>
</dbReference>
<dbReference type="GeneID" id="9800047"/>
<feature type="binding site" evidence="8">
    <location>
        <position position="208"/>
    </location>
    <ligand>
        <name>Mg(2+)</name>
        <dbReference type="ChEBI" id="CHEBI:18420"/>
    </ligand>
</feature>
<dbReference type="SUPFAM" id="SSF52540">
    <property type="entry name" value="P-loop containing nucleoside triphosphate hydrolases"/>
    <property type="match status" value="1"/>
</dbReference>
<dbReference type="GO" id="GO:0003924">
    <property type="term" value="F:GTPase activity"/>
    <property type="evidence" value="ECO:0007669"/>
    <property type="project" value="InterPro"/>
</dbReference>
<comment type="similarity">
    <text evidence="1">Belongs to the G-alpha family.</text>
</comment>
<dbReference type="CTD" id="9800047"/>
<dbReference type="InterPro" id="IPR027417">
    <property type="entry name" value="P-loop_NTPase"/>
</dbReference>
<dbReference type="KEGG" id="crq:GCK72_003963"/>
<dbReference type="Gene3D" id="1.10.400.10">
    <property type="entry name" value="GI Alpha 1, domain 2-like"/>
    <property type="match status" value="1"/>
</dbReference>
<evidence type="ECO:0000256" key="8">
    <source>
        <dbReference type="PIRSR" id="PIRSR601019-2"/>
    </source>
</evidence>
<feature type="binding site" evidence="7">
    <location>
        <position position="502"/>
    </location>
    <ligand>
        <name>GTP</name>
        <dbReference type="ChEBI" id="CHEBI:37565"/>
    </ligand>
</feature>
<sequence>MPPPIDPEESSGDTMNSSNAETSTSSADNGTLETTTDSNRPDPPRRPPNPPPPPPPTMPPKPPPPPPTGLGSCLTCCSSRKKIIAPVTSVATSSTNNNRVQPFPSNSKTTNRQPKLAQPSTTTAHSQHNIESSASATSDISFGFLLCGRLSFTTQVNNRVNVCGGSELTPGDMARKNSLINRQLEKDKLEMKRTLKILLLGGPECGKSTIFKQMRIIHMSGFSDLDYVNFRYLIYSNIMQAMDQLLEAAEMLNFPADDSPSIRRALNHYRSYKVRYSMSEVELNRELTDSLAKLYNSEFIKAVLNKKNEITLLDSATYFLDDLDRISAHEYKPTEMDVLKARVPTTGITEIEFPFREATLRMVDVGGQRSEQRKWIHCFDNVNGVLFIAAISDYNLYTDDEESRTENGEPVKINRLRYSMELFKRIANHQCFSKKTAMILFLNKIDIFKDKVAKYPLTTCFKNYKGANTLGPSAKYVTDRFTRLVSGDIQHEKPVYSHHTNATDTRNIDRVFDSCMDVVFKISMEKVGFM</sequence>
<dbReference type="AlphaFoldDB" id="A0A6A5H9X0"/>
<keyword evidence="3 7" id="KW-0547">Nucleotide-binding</keyword>
<feature type="compositionally biased region" description="Pro residues" evidence="9">
    <location>
        <begin position="46"/>
        <end position="68"/>
    </location>
</feature>